<keyword evidence="2" id="KW-1185">Reference proteome</keyword>
<gene>
    <name evidence="1" type="ORF">FWILDA_LOCUS6657</name>
</gene>
<comment type="caution">
    <text evidence="1">The sequence shown here is derived from an EMBL/GenBank/DDBJ whole genome shotgun (WGS) entry which is preliminary data.</text>
</comment>
<dbReference type="AlphaFoldDB" id="A0A9W4SN13"/>
<name>A0A9W4SN13_9GLOM</name>
<proteinExistence type="predicted"/>
<protein>
    <submittedName>
        <fullName evidence="1">17928_t:CDS:1</fullName>
    </submittedName>
</protein>
<dbReference type="Proteomes" id="UP001153678">
    <property type="component" value="Unassembled WGS sequence"/>
</dbReference>
<dbReference type="EMBL" id="CAMKVN010001229">
    <property type="protein sequence ID" value="CAI2174566.1"/>
    <property type="molecule type" value="Genomic_DNA"/>
</dbReference>
<organism evidence="1 2">
    <name type="scientific">Funneliformis geosporum</name>
    <dbReference type="NCBI Taxonomy" id="1117311"/>
    <lineage>
        <taxon>Eukaryota</taxon>
        <taxon>Fungi</taxon>
        <taxon>Fungi incertae sedis</taxon>
        <taxon>Mucoromycota</taxon>
        <taxon>Glomeromycotina</taxon>
        <taxon>Glomeromycetes</taxon>
        <taxon>Glomerales</taxon>
        <taxon>Glomeraceae</taxon>
        <taxon>Funneliformis</taxon>
    </lineage>
</organism>
<sequence length="158" mass="18261">METQSKALNARTPFFIDLYFWSKVDSRRKRKDAISTAPKTVIATRERERASCARGGGRGHGKRKTVTEAISFVPNTFQNDFDKTTDNLDHKRNRVYTTLSSLKNDHVASDFSDDLNSNFDDFGRNASVIITSKNLVNYYKFSFFETKVKTNLFYYKKN</sequence>
<accession>A0A9W4SN13</accession>
<evidence type="ECO:0000313" key="2">
    <source>
        <dbReference type="Proteomes" id="UP001153678"/>
    </source>
</evidence>
<evidence type="ECO:0000313" key="1">
    <source>
        <dbReference type="EMBL" id="CAI2174566.1"/>
    </source>
</evidence>
<reference evidence="1" key="1">
    <citation type="submission" date="2022-08" db="EMBL/GenBank/DDBJ databases">
        <authorList>
            <person name="Kallberg Y."/>
            <person name="Tangrot J."/>
            <person name="Rosling A."/>
        </authorList>
    </citation>
    <scope>NUCLEOTIDE SEQUENCE</scope>
    <source>
        <strain evidence="1">Wild A</strain>
    </source>
</reference>